<sequence>MIAAAPPLPSDDPSVLTAILAIVLALVVCFFGFWVLGGYRFFIGDLGNYTRLWEPLRPTLLIVLAMLVATGLFLGAIWLDDRNRESAQDRYDEWSQEQWLEEQQTQQPTPNPSEAP</sequence>
<keyword evidence="2" id="KW-0812">Transmembrane</keyword>
<evidence type="ECO:0000256" key="1">
    <source>
        <dbReference type="SAM" id="MobiDB-lite"/>
    </source>
</evidence>
<evidence type="ECO:0000256" key="2">
    <source>
        <dbReference type="SAM" id="Phobius"/>
    </source>
</evidence>
<gene>
    <name evidence="3" type="ORF">GCM10023198_50610</name>
</gene>
<reference evidence="4" key="1">
    <citation type="journal article" date="2019" name="Int. J. Syst. Evol. Microbiol.">
        <title>The Global Catalogue of Microorganisms (GCM) 10K type strain sequencing project: providing services to taxonomists for standard genome sequencing and annotation.</title>
        <authorList>
            <consortium name="The Broad Institute Genomics Platform"/>
            <consortium name="The Broad Institute Genome Sequencing Center for Infectious Disease"/>
            <person name="Wu L."/>
            <person name="Ma J."/>
        </authorList>
    </citation>
    <scope>NUCLEOTIDE SEQUENCE [LARGE SCALE GENOMIC DNA]</scope>
    <source>
        <strain evidence="4">JCM 17975</strain>
    </source>
</reference>
<feature type="transmembrane region" description="Helical" evidence="2">
    <location>
        <begin position="60"/>
        <end position="79"/>
    </location>
</feature>
<dbReference type="RefSeq" id="WP_253869251.1">
    <property type="nucleotide sequence ID" value="NZ_BAABHM010000035.1"/>
</dbReference>
<dbReference type="Proteomes" id="UP001500843">
    <property type="component" value="Unassembled WGS sequence"/>
</dbReference>
<keyword evidence="2" id="KW-0472">Membrane</keyword>
<organism evidence="3 4">
    <name type="scientific">Promicromonospora umidemergens</name>
    <dbReference type="NCBI Taxonomy" id="629679"/>
    <lineage>
        <taxon>Bacteria</taxon>
        <taxon>Bacillati</taxon>
        <taxon>Actinomycetota</taxon>
        <taxon>Actinomycetes</taxon>
        <taxon>Micrococcales</taxon>
        <taxon>Promicromonosporaceae</taxon>
        <taxon>Promicromonospora</taxon>
    </lineage>
</organism>
<feature type="compositionally biased region" description="Low complexity" evidence="1">
    <location>
        <begin position="96"/>
        <end position="108"/>
    </location>
</feature>
<evidence type="ECO:0000313" key="3">
    <source>
        <dbReference type="EMBL" id="GAA4720566.1"/>
    </source>
</evidence>
<feature type="transmembrane region" description="Helical" evidence="2">
    <location>
        <begin position="15"/>
        <end position="39"/>
    </location>
</feature>
<name>A0ABP8Y4D4_9MICO</name>
<keyword evidence="2" id="KW-1133">Transmembrane helix</keyword>
<evidence type="ECO:0000313" key="4">
    <source>
        <dbReference type="Proteomes" id="UP001500843"/>
    </source>
</evidence>
<comment type="caution">
    <text evidence="3">The sequence shown here is derived from an EMBL/GenBank/DDBJ whole genome shotgun (WGS) entry which is preliminary data.</text>
</comment>
<keyword evidence="4" id="KW-1185">Reference proteome</keyword>
<feature type="region of interest" description="Disordered" evidence="1">
    <location>
        <begin position="89"/>
        <end position="116"/>
    </location>
</feature>
<protein>
    <submittedName>
        <fullName evidence="3">Uncharacterized protein</fullName>
    </submittedName>
</protein>
<proteinExistence type="predicted"/>
<accession>A0ABP8Y4D4</accession>
<dbReference type="EMBL" id="BAABHM010000035">
    <property type="protein sequence ID" value="GAA4720566.1"/>
    <property type="molecule type" value="Genomic_DNA"/>
</dbReference>